<sequence>MTELNVVEEATVDSAEDKTPILAEDPERATGVIYLASIPPRFTKRRINEYFSNFGQVGRIYLQIDRKSTKVRKYTEGWVEFKKKKIAKKAALMLNKQQVGGKHRSPAFDCLWTIKYLHGFKWSNLVEQLNYERNIEDQRLRIELAQARNEGKHFVEQVEKSGRIRNLEKTVADKGGNWTTKQSREIRVKKTIKKKKNNKSLKPKEESQLLDSIFG</sequence>
<keyword evidence="4 6" id="KW-0694">RNA-binding</keyword>
<keyword evidence="10" id="KW-1185">Reference proteome</keyword>
<feature type="region of interest" description="Disordered" evidence="7">
    <location>
        <begin position="192"/>
        <end position="215"/>
    </location>
</feature>
<dbReference type="AlphaFoldDB" id="A0A7I8XHP6"/>
<dbReference type="GO" id="GO:0034462">
    <property type="term" value="P:small-subunit processome assembly"/>
    <property type="evidence" value="ECO:0007669"/>
    <property type="project" value="TreeGrafter"/>
</dbReference>
<gene>
    <name evidence="9" type="ORF">BXYJ_LOCUS1475</name>
</gene>
<comment type="caution">
    <text evidence="9">The sequence shown here is derived from an EMBL/GenBank/DDBJ whole genome shotgun (WGS) entry which is preliminary data.</text>
</comment>
<evidence type="ECO:0000256" key="3">
    <source>
        <dbReference type="ARBA" id="ARBA00020737"/>
    </source>
</evidence>
<evidence type="ECO:0000313" key="9">
    <source>
        <dbReference type="EMBL" id="CAD5209517.1"/>
    </source>
</evidence>
<evidence type="ECO:0000259" key="8">
    <source>
        <dbReference type="PROSITE" id="PS50102"/>
    </source>
</evidence>
<dbReference type="SUPFAM" id="SSF54928">
    <property type="entry name" value="RNA-binding domain, RBD"/>
    <property type="match status" value="1"/>
</dbReference>
<dbReference type="Pfam" id="PF00076">
    <property type="entry name" value="RRM_1"/>
    <property type="match status" value="1"/>
</dbReference>
<evidence type="ECO:0000256" key="1">
    <source>
        <dbReference type="ARBA" id="ARBA00004604"/>
    </source>
</evidence>
<protein>
    <recommendedName>
        <fullName evidence="3">Activator of basal transcription 1</fullName>
    </recommendedName>
</protein>
<dbReference type="CDD" id="cd12263">
    <property type="entry name" value="RRM_ABT1_like"/>
    <property type="match status" value="1"/>
</dbReference>
<proteinExistence type="inferred from homology"/>
<dbReference type="InterPro" id="IPR012677">
    <property type="entry name" value="Nucleotide-bd_a/b_plait_sf"/>
</dbReference>
<dbReference type="EMBL" id="CAJFCV020000001">
    <property type="protein sequence ID" value="CAG9084620.1"/>
    <property type="molecule type" value="Genomic_DNA"/>
</dbReference>
<evidence type="ECO:0000256" key="5">
    <source>
        <dbReference type="ARBA" id="ARBA00023242"/>
    </source>
</evidence>
<accession>A0A7I8XHP6</accession>
<dbReference type="PROSITE" id="PS50102">
    <property type="entry name" value="RRM"/>
    <property type="match status" value="1"/>
</dbReference>
<keyword evidence="5" id="KW-0539">Nucleus</keyword>
<comment type="subcellular location">
    <subcellularLocation>
        <location evidence="1">Nucleus</location>
        <location evidence="1">Nucleolus</location>
    </subcellularLocation>
</comment>
<feature type="domain" description="RRM" evidence="8">
    <location>
        <begin position="31"/>
        <end position="102"/>
    </location>
</feature>
<comment type="similarity">
    <text evidence="2">Belongs to the ESF2/ABP1 family.</text>
</comment>
<dbReference type="EMBL" id="CAJFDI010000001">
    <property type="protein sequence ID" value="CAD5209517.1"/>
    <property type="molecule type" value="Genomic_DNA"/>
</dbReference>
<feature type="compositionally biased region" description="Basic residues" evidence="7">
    <location>
        <begin position="192"/>
        <end position="201"/>
    </location>
</feature>
<dbReference type="Gene3D" id="3.30.70.330">
    <property type="match status" value="1"/>
</dbReference>
<dbReference type="InterPro" id="IPR035979">
    <property type="entry name" value="RBD_domain_sf"/>
</dbReference>
<dbReference type="Proteomes" id="UP000659654">
    <property type="component" value="Unassembled WGS sequence"/>
</dbReference>
<reference evidence="9" key="1">
    <citation type="submission" date="2020-09" db="EMBL/GenBank/DDBJ databases">
        <authorList>
            <person name="Kikuchi T."/>
        </authorList>
    </citation>
    <scope>NUCLEOTIDE SEQUENCE</scope>
    <source>
        <strain evidence="9">Ka4C1</strain>
    </source>
</reference>
<name>A0A7I8XHP6_BURXY</name>
<organism evidence="9 10">
    <name type="scientific">Bursaphelenchus xylophilus</name>
    <name type="common">Pinewood nematode worm</name>
    <name type="synonym">Aphelenchoides xylophilus</name>
    <dbReference type="NCBI Taxonomy" id="6326"/>
    <lineage>
        <taxon>Eukaryota</taxon>
        <taxon>Metazoa</taxon>
        <taxon>Ecdysozoa</taxon>
        <taxon>Nematoda</taxon>
        <taxon>Chromadorea</taxon>
        <taxon>Rhabditida</taxon>
        <taxon>Tylenchina</taxon>
        <taxon>Tylenchomorpha</taxon>
        <taxon>Aphelenchoidea</taxon>
        <taxon>Aphelenchoididae</taxon>
        <taxon>Bursaphelenchus</taxon>
    </lineage>
</organism>
<dbReference type="OrthoDB" id="287393at2759"/>
<dbReference type="SMART" id="SM00360">
    <property type="entry name" value="RRM"/>
    <property type="match status" value="1"/>
</dbReference>
<dbReference type="GO" id="GO:0000447">
    <property type="term" value="P:endonucleolytic cleavage in ITS1 to separate SSU-rRNA from 5.8S rRNA and LSU-rRNA from tricistronic rRNA transcript (SSU-rRNA, 5.8S rRNA, LSU-rRNA)"/>
    <property type="evidence" value="ECO:0007669"/>
    <property type="project" value="TreeGrafter"/>
</dbReference>
<dbReference type="InterPro" id="IPR039119">
    <property type="entry name" value="ABT1/Esf2"/>
</dbReference>
<evidence type="ECO:0000256" key="4">
    <source>
        <dbReference type="ARBA" id="ARBA00022884"/>
    </source>
</evidence>
<dbReference type="Proteomes" id="UP000582659">
    <property type="component" value="Unassembled WGS sequence"/>
</dbReference>
<dbReference type="GO" id="GO:0000472">
    <property type="term" value="P:endonucleolytic cleavage to generate mature 5'-end of SSU-rRNA from (SSU-rRNA, 5.8S rRNA, LSU-rRNA)"/>
    <property type="evidence" value="ECO:0007669"/>
    <property type="project" value="TreeGrafter"/>
</dbReference>
<dbReference type="InterPro" id="IPR000504">
    <property type="entry name" value="RRM_dom"/>
</dbReference>
<dbReference type="GO" id="GO:0003723">
    <property type="term" value="F:RNA binding"/>
    <property type="evidence" value="ECO:0007669"/>
    <property type="project" value="UniProtKB-UniRule"/>
</dbReference>
<evidence type="ECO:0000256" key="6">
    <source>
        <dbReference type="PROSITE-ProRule" id="PRU00176"/>
    </source>
</evidence>
<evidence type="ECO:0000313" key="10">
    <source>
        <dbReference type="Proteomes" id="UP000659654"/>
    </source>
</evidence>
<dbReference type="GO" id="GO:0005730">
    <property type="term" value="C:nucleolus"/>
    <property type="evidence" value="ECO:0007669"/>
    <property type="project" value="UniProtKB-SubCell"/>
</dbReference>
<evidence type="ECO:0000256" key="7">
    <source>
        <dbReference type="SAM" id="MobiDB-lite"/>
    </source>
</evidence>
<dbReference type="PANTHER" id="PTHR12311:SF7">
    <property type="entry name" value="ACTIVATOR OF BASAL TRANSCRIPTION 1"/>
    <property type="match status" value="1"/>
</dbReference>
<dbReference type="PANTHER" id="PTHR12311">
    <property type="entry name" value="ACTIVATOR OF BASAL TRANSCRIPTION 1"/>
    <property type="match status" value="1"/>
</dbReference>
<dbReference type="GO" id="GO:0000480">
    <property type="term" value="P:endonucleolytic cleavage in 5'-ETS of tricistronic rRNA transcript (SSU-rRNA, 5.8S rRNA, LSU-rRNA)"/>
    <property type="evidence" value="ECO:0007669"/>
    <property type="project" value="TreeGrafter"/>
</dbReference>
<evidence type="ECO:0000256" key="2">
    <source>
        <dbReference type="ARBA" id="ARBA00005819"/>
    </source>
</evidence>
<dbReference type="InterPro" id="IPR034353">
    <property type="entry name" value="ABT1/ESF2_RRM"/>
</dbReference>